<feature type="region of interest" description="Disordered" evidence="1">
    <location>
        <begin position="1"/>
        <end position="308"/>
    </location>
</feature>
<dbReference type="Proteomes" id="UP000054359">
    <property type="component" value="Unassembled WGS sequence"/>
</dbReference>
<accession>A0A087UWC0</accession>
<feature type="compositionally biased region" description="Basic residues" evidence="1">
    <location>
        <begin position="162"/>
        <end position="172"/>
    </location>
</feature>
<name>A0A087UWC0_STEMI</name>
<dbReference type="EMBL" id="KK121988">
    <property type="protein sequence ID" value="KFM81659.1"/>
    <property type="molecule type" value="Genomic_DNA"/>
</dbReference>
<dbReference type="OrthoDB" id="6427417at2759"/>
<evidence type="ECO:0000313" key="2">
    <source>
        <dbReference type="EMBL" id="KFM81659.1"/>
    </source>
</evidence>
<sequence>MTIKCGSKTPDVSDDSIDINTPPDTQDDTYSPSTESPPSNAGKSWKPPKSWRPPLWEQPSPPSGIRWKSSPPTVPTTSVPWKSPPTPPSVGWKSPPSLPPSVTWEQPTPSMSWKKPTPPSTAWKQPPHSKIWKQPTPPPTLTWTEQTPASPSVSWNSPPPMRWKRPGRKPTKSWKPPPTKSWKPPVGPSQTWTPAIATPAPDVFPPQTKPDCKDDTPQPTAPPNIEDNDDDTGPPQIIIITKLPNGLKPPGIADDSDTKDTAKPPSGPWIFPPRKGSPKGGKTRKDKKVPVGGSVNRWPALPPKRNSK</sequence>
<protein>
    <submittedName>
        <fullName evidence="2">Uncharacterized protein</fullName>
    </submittedName>
</protein>
<reference evidence="2 3" key="1">
    <citation type="submission" date="2013-11" db="EMBL/GenBank/DDBJ databases">
        <title>Genome sequencing of Stegodyphus mimosarum.</title>
        <authorList>
            <person name="Bechsgaard J."/>
        </authorList>
    </citation>
    <scope>NUCLEOTIDE SEQUENCE [LARGE SCALE GENOMIC DNA]</scope>
</reference>
<dbReference type="OMA" id="DINTPPD"/>
<feature type="compositionally biased region" description="Polar residues" evidence="1">
    <location>
        <begin position="141"/>
        <end position="156"/>
    </location>
</feature>
<feature type="compositionally biased region" description="Low complexity" evidence="1">
    <location>
        <begin position="67"/>
        <end position="81"/>
    </location>
</feature>
<feature type="non-terminal residue" evidence="2">
    <location>
        <position position="308"/>
    </location>
</feature>
<dbReference type="AlphaFoldDB" id="A0A087UWC0"/>
<evidence type="ECO:0000256" key="1">
    <source>
        <dbReference type="SAM" id="MobiDB-lite"/>
    </source>
</evidence>
<evidence type="ECO:0000313" key="3">
    <source>
        <dbReference type="Proteomes" id="UP000054359"/>
    </source>
</evidence>
<organism evidence="2 3">
    <name type="scientific">Stegodyphus mimosarum</name>
    <name type="common">African social velvet spider</name>
    <dbReference type="NCBI Taxonomy" id="407821"/>
    <lineage>
        <taxon>Eukaryota</taxon>
        <taxon>Metazoa</taxon>
        <taxon>Ecdysozoa</taxon>
        <taxon>Arthropoda</taxon>
        <taxon>Chelicerata</taxon>
        <taxon>Arachnida</taxon>
        <taxon>Araneae</taxon>
        <taxon>Araneomorphae</taxon>
        <taxon>Entelegynae</taxon>
        <taxon>Eresoidea</taxon>
        <taxon>Eresidae</taxon>
        <taxon>Stegodyphus</taxon>
    </lineage>
</organism>
<feature type="compositionally biased region" description="Low complexity" evidence="1">
    <location>
        <begin position="43"/>
        <end position="54"/>
    </location>
</feature>
<keyword evidence="3" id="KW-1185">Reference proteome</keyword>
<proteinExistence type="predicted"/>
<feature type="compositionally biased region" description="Polar residues" evidence="1">
    <location>
        <begin position="18"/>
        <end position="42"/>
    </location>
</feature>
<gene>
    <name evidence="2" type="ORF">X975_07225</name>
</gene>